<evidence type="ECO:0000256" key="8">
    <source>
        <dbReference type="SAM" id="MobiDB-lite"/>
    </source>
</evidence>
<feature type="domain" description="Cation efflux protein cytoplasmic" evidence="11">
    <location>
        <begin position="203"/>
        <end position="280"/>
    </location>
</feature>
<dbReference type="InterPro" id="IPR036837">
    <property type="entry name" value="Cation_efflux_CTD_sf"/>
</dbReference>
<keyword evidence="4" id="KW-1003">Cell membrane</keyword>
<proteinExistence type="inferred from homology"/>
<dbReference type="AlphaFoldDB" id="A0A0M2REF1"/>
<dbReference type="InterPro" id="IPR002524">
    <property type="entry name" value="Cation_efflux"/>
</dbReference>
<organism evidence="12 13">
    <name type="scientific">Kiloniella litopenaei</name>
    <dbReference type="NCBI Taxonomy" id="1549748"/>
    <lineage>
        <taxon>Bacteria</taxon>
        <taxon>Pseudomonadati</taxon>
        <taxon>Pseudomonadota</taxon>
        <taxon>Alphaproteobacteria</taxon>
        <taxon>Rhodospirillales</taxon>
        <taxon>Kiloniellaceae</taxon>
        <taxon>Kiloniella</taxon>
    </lineage>
</organism>
<comment type="similarity">
    <text evidence="2">Belongs to the cation diffusion facilitator (CDF) transporter (TC 2.A.4) family.</text>
</comment>
<feature type="domain" description="Cation efflux protein transmembrane" evidence="10">
    <location>
        <begin position="7"/>
        <end position="199"/>
    </location>
</feature>
<evidence type="ECO:0000259" key="11">
    <source>
        <dbReference type="Pfam" id="PF16916"/>
    </source>
</evidence>
<evidence type="ECO:0000256" key="9">
    <source>
        <dbReference type="SAM" id="Phobius"/>
    </source>
</evidence>
<dbReference type="Gene3D" id="3.30.70.1350">
    <property type="entry name" value="Cation efflux protein, cytoplasmic domain"/>
    <property type="match status" value="1"/>
</dbReference>
<dbReference type="Gene3D" id="1.20.1510.10">
    <property type="entry name" value="Cation efflux protein transmembrane domain"/>
    <property type="match status" value="1"/>
</dbReference>
<evidence type="ECO:0000256" key="4">
    <source>
        <dbReference type="ARBA" id="ARBA00022475"/>
    </source>
</evidence>
<dbReference type="SUPFAM" id="SSF161111">
    <property type="entry name" value="Cation efflux protein transmembrane domain-like"/>
    <property type="match status" value="1"/>
</dbReference>
<evidence type="ECO:0000313" key="12">
    <source>
        <dbReference type="EMBL" id="KKJ78395.1"/>
    </source>
</evidence>
<feature type="transmembrane region" description="Helical" evidence="9">
    <location>
        <begin position="170"/>
        <end position="191"/>
    </location>
</feature>
<protein>
    <submittedName>
        <fullName evidence="12">Ferrous iron transporter</fullName>
    </submittedName>
</protein>
<evidence type="ECO:0000256" key="2">
    <source>
        <dbReference type="ARBA" id="ARBA00008114"/>
    </source>
</evidence>
<dbReference type="GO" id="GO:0005886">
    <property type="term" value="C:plasma membrane"/>
    <property type="evidence" value="ECO:0007669"/>
    <property type="project" value="TreeGrafter"/>
</dbReference>
<dbReference type="GO" id="GO:0015341">
    <property type="term" value="F:zinc efflux antiporter activity"/>
    <property type="evidence" value="ECO:0007669"/>
    <property type="project" value="TreeGrafter"/>
</dbReference>
<dbReference type="GO" id="GO:0015093">
    <property type="term" value="F:ferrous iron transmembrane transporter activity"/>
    <property type="evidence" value="ECO:0007669"/>
    <property type="project" value="TreeGrafter"/>
</dbReference>
<dbReference type="PANTHER" id="PTHR43840:SF41">
    <property type="entry name" value="CATION-EFFLUX PUMP FIEF"/>
    <property type="match status" value="1"/>
</dbReference>
<keyword evidence="6 9" id="KW-1133">Transmembrane helix</keyword>
<dbReference type="InterPro" id="IPR050291">
    <property type="entry name" value="CDF_Transporter"/>
</dbReference>
<dbReference type="GO" id="GO:0006882">
    <property type="term" value="P:intracellular zinc ion homeostasis"/>
    <property type="evidence" value="ECO:0007669"/>
    <property type="project" value="TreeGrafter"/>
</dbReference>
<comment type="subcellular location">
    <subcellularLocation>
        <location evidence="1">Membrane</location>
        <topology evidence="1">Multi-pass membrane protein</topology>
    </subcellularLocation>
</comment>
<evidence type="ECO:0000256" key="6">
    <source>
        <dbReference type="ARBA" id="ARBA00022989"/>
    </source>
</evidence>
<dbReference type="InterPro" id="IPR058533">
    <property type="entry name" value="Cation_efflux_TM"/>
</dbReference>
<dbReference type="InterPro" id="IPR027470">
    <property type="entry name" value="Cation_efflux_CTD"/>
</dbReference>
<gene>
    <name evidence="12" type="primary">fieF</name>
    <name evidence="12" type="ORF">WH95_03660</name>
</gene>
<evidence type="ECO:0000256" key="5">
    <source>
        <dbReference type="ARBA" id="ARBA00022692"/>
    </source>
</evidence>
<reference evidence="12 13" key="1">
    <citation type="submission" date="2015-03" db="EMBL/GenBank/DDBJ databases">
        <title>Genome sequence of Kiloniella sp. P1-1, isolated from the gut microflora of Pacific white shrimp, Penaeus vannamei.</title>
        <authorList>
            <person name="Shao Z."/>
            <person name="Wang L."/>
            <person name="Li X."/>
        </authorList>
    </citation>
    <scope>NUCLEOTIDE SEQUENCE [LARGE SCALE GENOMIC DNA]</scope>
    <source>
        <strain evidence="12 13">P1-1</strain>
    </source>
</reference>
<evidence type="ECO:0000256" key="1">
    <source>
        <dbReference type="ARBA" id="ARBA00004141"/>
    </source>
</evidence>
<accession>A0A0M2REF1</accession>
<feature type="transmembrane region" description="Helical" evidence="9">
    <location>
        <begin position="106"/>
        <end position="123"/>
    </location>
</feature>
<feature type="transmembrane region" description="Helical" evidence="9">
    <location>
        <begin position="73"/>
        <end position="94"/>
    </location>
</feature>
<comment type="caution">
    <text evidence="12">The sequence shown here is derived from an EMBL/GenBank/DDBJ whole genome shotgun (WGS) entry which is preliminary data.</text>
</comment>
<feature type="transmembrane region" description="Helical" evidence="9">
    <location>
        <begin position="143"/>
        <end position="164"/>
    </location>
</feature>
<feature type="compositionally biased region" description="Polar residues" evidence="8">
    <location>
        <begin position="294"/>
        <end position="316"/>
    </location>
</feature>
<keyword evidence="5 9" id="KW-0812">Transmembrane</keyword>
<dbReference type="NCBIfam" id="TIGR01297">
    <property type="entry name" value="CDF"/>
    <property type="match status" value="1"/>
</dbReference>
<dbReference type="PANTHER" id="PTHR43840">
    <property type="entry name" value="MITOCHONDRIAL METAL TRANSPORTER 1-RELATED"/>
    <property type="match status" value="1"/>
</dbReference>
<keyword evidence="3" id="KW-0813">Transport</keyword>
<dbReference type="EMBL" id="LANI01000002">
    <property type="protein sequence ID" value="KKJ78395.1"/>
    <property type="molecule type" value="Genomic_DNA"/>
</dbReference>
<keyword evidence="7 9" id="KW-0472">Membrane</keyword>
<dbReference type="InterPro" id="IPR027469">
    <property type="entry name" value="Cation_efflux_TMD_sf"/>
</dbReference>
<dbReference type="Proteomes" id="UP000034491">
    <property type="component" value="Unassembled WGS sequence"/>
</dbReference>
<keyword evidence="13" id="KW-1185">Reference proteome</keyword>
<dbReference type="GO" id="GO:0015086">
    <property type="term" value="F:cadmium ion transmembrane transporter activity"/>
    <property type="evidence" value="ECO:0007669"/>
    <property type="project" value="TreeGrafter"/>
</dbReference>
<dbReference type="SUPFAM" id="SSF160240">
    <property type="entry name" value="Cation efflux protein cytoplasmic domain-like"/>
    <property type="match status" value="1"/>
</dbReference>
<evidence type="ECO:0000256" key="3">
    <source>
        <dbReference type="ARBA" id="ARBA00022448"/>
    </source>
</evidence>
<evidence type="ECO:0000256" key="7">
    <source>
        <dbReference type="ARBA" id="ARBA00023136"/>
    </source>
</evidence>
<feature type="region of interest" description="Disordered" evidence="8">
    <location>
        <begin position="293"/>
        <end position="316"/>
    </location>
</feature>
<sequence length="316" mass="34285">MQRAGYAAVTAALILIAAKLSAWAYTGSVSVLTTLVDSLLDAGASLLNLLAIRHALTPADNEHRFGHGKAEGLAALAQAAFIAGSAIFLILQAGERFSNQHLVENSSVGVGVMIFSILTTFALTRYQHYVVKETGSVAIQADALHYVGDMIVNGVVILALVLGYYFDLPWIDPVFALAISLYILTYAWGVLKKALDMLMDRELDDDERTRIKGLILAHEEVLGVHDIRTRISGPDLFIQFHMELDGAISLAQSYDIAEEVDREICQIYPHAEIIVLQEPYGIEVQKKMLKNKESASSATAIPNKEATSGDETANAG</sequence>
<dbReference type="Pfam" id="PF01545">
    <property type="entry name" value="Cation_efflux"/>
    <property type="match status" value="1"/>
</dbReference>
<name>A0A0M2REF1_9PROT</name>
<dbReference type="Pfam" id="PF16916">
    <property type="entry name" value="ZT_dimer"/>
    <property type="match status" value="1"/>
</dbReference>
<evidence type="ECO:0000313" key="13">
    <source>
        <dbReference type="Proteomes" id="UP000034491"/>
    </source>
</evidence>
<dbReference type="PATRIC" id="fig|1549748.8.peg.1338"/>
<evidence type="ECO:0000259" key="10">
    <source>
        <dbReference type="Pfam" id="PF01545"/>
    </source>
</evidence>
<dbReference type="STRING" id="1549748.WH95_03660"/>